<name>A0A183IQW7_9BILA</name>
<gene>
    <name evidence="2" type="ORF">SBAD_LOCUS6014</name>
</gene>
<dbReference type="AlphaFoldDB" id="A0A183IQW7"/>
<organism evidence="4">
    <name type="scientific">Soboliphyme baturini</name>
    <dbReference type="NCBI Taxonomy" id="241478"/>
    <lineage>
        <taxon>Eukaryota</taxon>
        <taxon>Metazoa</taxon>
        <taxon>Ecdysozoa</taxon>
        <taxon>Nematoda</taxon>
        <taxon>Enoplea</taxon>
        <taxon>Dorylaimia</taxon>
        <taxon>Dioctophymatida</taxon>
        <taxon>Dioctophymatoidea</taxon>
        <taxon>Soboliphymatidae</taxon>
        <taxon>Soboliphyme</taxon>
    </lineage>
</organism>
<dbReference type="OrthoDB" id="2801544at2759"/>
<dbReference type="Proteomes" id="UP000270296">
    <property type="component" value="Unassembled WGS sequence"/>
</dbReference>
<sequence>MVKKKLTVLNTGGLSGGNLEVDEQSELSGRAEEKLEV</sequence>
<evidence type="ECO:0000313" key="2">
    <source>
        <dbReference type="EMBL" id="VDP08959.1"/>
    </source>
</evidence>
<accession>A0A183IQW7</accession>
<keyword evidence="3" id="KW-1185">Reference proteome</keyword>
<dbReference type="WBParaSite" id="SBAD_0000624901-mRNA-1">
    <property type="protein sequence ID" value="SBAD_0000624901-mRNA-1"/>
    <property type="gene ID" value="SBAD_0000624901"/>
</dbReference>
<reference evidence="4" key="1">
    <citation type="submission" date="2016-06" db="UniProtKB">
        <authorList>
            <consortium name="WormBaseParasite"/>
        </authorList>
    </citation>
    <scope>IDENTIFICATION</scope>
</reference>
<protein>
    <submittedName>
        <fullName evidence="4">Peroxiredoxin</fullName>
    </submittedName>
</protein>
<reference evidence="2 3" key="2">
    <citation type="submission" date="2018-11" db="EMBL/GenBank/DDBJ databases">
        <authorList>
            <consortium name="Pathogen Informatics"/>
        </authorList>
    </citation>
    <scope>NUCLEOTIDE SEQUENCE [LARGE SCALE GENOMIC DNA]</scope>
</reference>
<evidence type="ECO:0000313" key="3">
    <source>
        <dbReference type="Proteomes" id="UP000270296"/>
    </source>
</evidence>
<proteinExistence type="predicted"/>
<dbReference type="EMBL" id="UZAM01009418">
    <property type="protein sequence ID" value="VDP08959.1"/>
    <property type="molecule type" value="Genomic_DNA"/>
</dbReference>
<evidence type="ECO:0000313" key="4">
    <source>
        <dbReference type="WBParaSite" id="SBAD_0000624901-mRNA-1"/>
    </source>
</evidence>
<feature type="region of interest" description="Disordered" evidence="1">
    <location>
        <begin position="1"/>
        <end position="37"/>
    </location>
</feature>
<evidence type="ECO:0000256" key="1">
    <source>
        <dbReference type="SAM" id="MobiDB-lite"/>
    </source>
</evidence>